<dbReference type="AlphaFoldDB" id="A0A6B0SMA1"/>
<evidence type="ECO:0000313" key="2">
    <source>
        <dbReference type="Proteomes" id="UP000437065"/>
    </source>
</evidence>
<evidence type="ECO:0000313" key="1">
    <source>
        <dbReference type="EMBL" id="MXR39845.1"/>
    </source>
</evidence>
<name>A0A6B0SMA1_9EURY</name>
<proteinExistence type="predicted"/>
<organism evidence="1 2">
    <name type="scientific">Halobaculum saliterrae</name>
    <dbReference type="NCBI Taxonomy" id="2073113"/>
    <lineage>
        <taxon>Archaea</taxon>
        <taxon>Methanobacteriati</taxon>
        <taxon>Methanobacteriota</taxon>
        <taxon>Stenosarchaea group</taxon>
        <taxon>Halobacteria</taxon>
        <taxon>Halobacteriales</taxon>
        <taxon>Haloferacaceae</taxon>
        <taxon>Halobaculum</taxon>
    </lineage>
</organism>
<gene>
    <name evidence="1" type="ORF">GRX01_00515</name>
</gene>
<dbReference type="InterPro" id="IPR043825">
    <property type="entry name" value="DUF5802"/>
</dbReference>
<dbReference type="Pfam" id="PF19118">
    <property type="entry name" value="DUF5802"/>
    <property type="match status" value="1"/>
</dbReference>
<sequence>MFERFSHGYYLGEMYVQPDGSDGAAAIKRADHEHVNEQLYGDEEGITRLDNPLVMKVGTKHFSVVGDEDVPSGTLALPEDAVPEDLEFRLPGRSEVFLANAERARDLMQFTGWEGNTGDPAEYA</sequence>
<dbReference type="EMBL" id="WUUS01000001">
    <property type="protein sequence ID" value="MXR39845.1"/>
    <property type="molecule type" value="Genomic_DNA"/>
</dbReference>
<dbReference type="OrthoDB" id="179978at2157"/>
<protein>
    <submittedName>
        <fullName evidence="1">Uncharacterized protein</fullName>
    </submittedName>
</protein>
<accession>A0A6B0SMA1</accession>
<dbReference type="RefSeq" id="WP_159662345.1">
    <property type="nucleotide sequence ID" value="NZ_WUUS01000001.1"/>
</dbReference>
<reference evidence="1 2" key="1">
    <citation type="submission" date="2019-12" db="EMBL/GenBank/DDBJ databases">
        <title>Isolation and characterization of three novel carbon monoxide-oxidizing members of Halobacteria from salione crusts and soils.</title>
        <authorList>
            <person name="Myers M.R."/>
            <person name="King G.M."/>
        </authorList>
    </citation>
    <scope>NUCLEOTIDE SEQUENCE [LARGE SCALE GENOMIC DNA]</scope>
    <source>
        <strain evidence="1 2">WSA2</strain>
    </source>
</reference>
<keyword evidence="2" id="KW-1185">Reference proteome</keyword>
<comment type="caution">
    <text evidence="1">The sequence shown here is derived from an EMBL/GenBank/DDBJ whole genome shotgun (WGS) entry which is preliminary data.</text>
</comment>
<dbReference type="Proteomes" id="UP000437065">
    <property type="component" value="Unassembled WGS sequence"/>
</dbReference>